<evidence type="ECO:0000313" key="3">
    <source>
        <dbReference type="Proteomes" id="UP001218423"/>
    </source>
</evidence>
<dbReference type="EMBL" id="CP120942">
    <property type="protein sequence ID" value="WFF97151.1"/>
    <property type="molecule type" value="Genomic_DNA"/>
</dbReference>
<protein>
    <submittedName>
        <fullName evidence="2">DUF4468 domain-containing protein</fullName>
    </submittedName>
</protein>
<reference evidence="2" key="1">
    <citation type="submission" date="2023-03" db="EMBL/GenBank/DDBJ databases">
        <title>Aeromonas caviae strain AC1520.</title>
        <authorList>
            <person name="Xie T."/>
            <person name="Zhang Q."/>
            <person name="Deng J."/>
            <person name="Li X."/>
        </authorList>
    </citation>
    <scope>NUCLEOTIDE SEQUENCE</scope>
    <source>
        <strain evidence="2">AC1520</strain>
    </source>
</reference>
<dbReference type="Gene3D" id="3.30.530.80">
    <property type="match status" value="1"/>
</dbReference>
<organism evidence="2 3">
    <name type="scientific">Aeromonas caviae</name>
    <name type="common">Aeromonas punctata</name>
    <dbReference type="NCBI Taxonomy" id="648"/>
    <lineage>
        <taxon>Bacteria</taxon>
        <taxon>Pseudomonadati</taxon>
        <taxon>Pseudomonadota</taxon>
        <taxon>Gammaproteobacteria</taxon>
        <taxon>Aeromonadales</taxon>
        <taxon>Aeromonadaceae</taxon>
        <taxon>Aeromonas</taxon>
    </lineage>
</organism>
<dbReference type="Pfam" id="PF14730">
    <property type="entry name" value="DUF4468"/>
    <property type="match status" value="1"/>
</dbReference>
<dbReference type="InterPro" id="IPR027823">
    <property type="entry name" value="DUF4468"/>
</dbReference>
<sequence>MKKCLSVAVAVGLSGCVTSPADMPINPSDREFSQIYDVPNMSKGQIYEGSLKWIAENFKSAKSVIEYQNAADGVLIGNGMINYPCAGFECIGKASWRVKFTMKVETKDGKFKTDFKNLLLDMPATVSEFGSYPAMELPIQTRGDLDAVKPKLLEFGDEMKSSFTASRSDW</sequence>
<proteinExistence type="predicted"/>
<dbReference type="PROSITE" id="PS51257">
    <property type="entry name" value="PROKAR_LIPOPROTEIN"/>
    <property type="match status" value="1"/>
</dbReference>
<feature type="domain" description="DUF4468" evidence="1">
    <location>
        <begin position="32"/>
        <end position="118"/>
    </location>
</feature>
<evidence type="ECO:0000313" key="2">
    <source>
        <dbReference type="EMBL" id="WFF97151.1"/>
    </source>
</evidence>
<gene>
    <name evidence="2" type="ORF">P5S46_16025</name>
</gene>
<dbReference type="Proteomes" id="UP001218423">
    <property type="component" value="Chromosome"/>
</dbReference>
<evidence type="ECO:0000259" key="1">
    <source>
        <dbReference type="Pfam" id="PF14730"/>
    </source>
</evidence>
<dbReference type="RefSeq" id="WP_164884650.1">
    <property type="nucleotide sequence ID" value="NZ_CAWOMG010000206.1"/>
</dbReference>
<name>A0AAJ5Z764_AERCA</name>
<accession>A0AAJ5Z764</accession>
<dbReference type="AlphaFoldDB" id="A0AAJ5Z764"/>